<evidence type="ECO:0000313" key="2">
    <source>
        <dbReference type="Proteomes" id="UP001239111"/>
    </source>
</evidence>
<reference evidence="1" key="1">
    <citation type="submission" date="2023-04" db="EMBL/GenBank/DDBJ databases">
        <title>A chromosome-level genome assembly of the parasitoid wasp Eretmocerus hayati.</title>
        <authorList>
            <person name="Zhong Y."/>
            <person name="Liu S."/>
            <person name="Liu Y."/>
        </authorList>
    </citation>
    <scope>NUCLEOTIDE SEQUENCE</scope>
    <source>
        <strain evidence="1">ZJU_SS_LIU_2023</strain>
    </source>
</reference>
<name>A0ACC2PGY9_9HYME</name>
<accession>A0ACC2PGY9</accession>
<keyword evidence="2" id="KW-1185">Reference proteome</keyword>
<evidence type="ECO:0000313" key="1">
    <source>
        <dbReference type="EMBL" id="KAJ8682854.1"/>
    </source>
</evidence>
<dbReference type="EMBL" id="CM056741">
    <property type="protein sequence ID" value="KAJ8682854.1"/>
    <property type="molecule type" value="Genomic_DNA"/>
</dbReference>
<proteinExistence type="predicted"/>
<sequence length="565" mass="63473">MRHLSLNVYLFPIVLLIVATLEREDSSQFDSATTTSTEKFQIWPAYSCWRKINIEEYPYLASIETRCEKNVKNGLHQRLLTDSGVIISDNYVLGVLWNPDVTCNYTVGVGRSLWGSYKRPHESEIILHDNHTFLVGRNNSSNAIVLYKLKDPISFDRWTKPIEISDFKNLPRSEGYNGTVLNAFVRIGTTEHLKNAILNNNVTLMSDKRCKMSLEKWSGLMARNYSQPMLEGAVCTVHLRDPDPCREQDSYVESALVVDGNLVGLLADYTAKSIFKLKNLENELDEKSYTEQTLLHSASSIVSVYFFIPRYRNWIMDPKLHHYPLRPALVQGQTSNREISRVFHEPLPLTTPTTPTTRGQNIHSAIGGISQESWPPMKTTTQERNVHPEKQLPPKNATAQGRKVPHKPLPPTKTMTQGQNVPSKIGKVPLQPRPATKVTSQGQNVRVEIERAPREPPSPKKATTQGQNIHLEIRKVPHKPMSPLETTTRATTQGQNVHLEITRVPYGLPSPKEVTTQERSLHLEVGKLTRGLAPSTETTTPGQTEIAKGLGGVGQHSTKSEKVLS</sequence>
<organism evidence="1 2">
    <name type="scientific">Eretmocerus hayati</name>
    <dbReference type="NCBI Taxonomy" id="131215"/>
    <lineage>
        <taxon>Eukaryota</taxon>
        <taxon>Metazoa</taxon>
        <taxon>Ecdysozoa</taxon>
        <taxon>Arthropoda</taxon>
        <taxon>Hexapoda</taxon>
        <taxon>Insecta</taxon>
        <taxon>Pterygota</taxon>
        <taxon>Neoptera</taxon>
        <taxon>Endopterygota</taxon>
        <taxon>Hymenoptera</taxon>
        <taxon>Apocrita</taxon>
        <taxon>Proctotrupomorpha</taxon>
        <taxon>Chalcidoidea</taxon>
        <taxon>Aphelinidae</taxon>
        <taxon>Aphelininae</taxon>
        <taxon>Eretmocerus</taxon>
    </lineage>
</organism>
<protein>
    <submittedName>
        <fullName evidence="1">Uncharacterized protein</fullName>
    </submittedName>
</protein>
<gene>
    <name evidence="1" type="ORF">QAD02_018646</name>
</gene>
<dbReference type="Proteomes" id="UP001239111">
    <property type="component" value="Chromosome 1"/>
</dbReference>
<comment type="caution">
    <text evidence="1">The sequence shown here is derived from an EMBL/GenBank/DDBJ whole genome shotgun (WGS) entry which is preliminary data.</text>
</comment>